<comment type="caution">
    <text evidence="1">The sequence shown here is derived from an EMBL/GenBank/DDBJ whole genome shotgun (WGS) entry which is preliminary data.</text>
</comment>
<reference evidence="1 2" key="1">
    <citation type="submission" date="2020-11" db="EMBL/GenBank/DDBJ databases">
        <title>Draft Genome Sequence and Secondary Metabolite Biosynthetic Potential of the Lysobacter niastensis Type strain DSM 18481.</title>
        <authorList>
            <person name="Turrini P."/>
            <person name="Artuso I."/>
            <person name="Tescari M."/>
            <person name="Lugli G.A."/>
            <person name="Frangipani E."/>
            <person name="Ventura M."/>
            <person name="Visca P."/>
        </authorList>
    </citation>
    <scope>NUCLEOTIDE SEQUENCE [LARGE SCALE GENOMIC DNA]</scope>
    <source>
        <strain evidence="1 2">DSM 18481</strain>
    </source>
</reference>
<keyword evidence="2" id="KW-1185">Reference proteome</keyword>
<gene>
    <name evidence="1" type="ORF">IU514_02040</name>
</gene>
<dbReference type="Proteomes" id="UP001429984">
    <property type="component" value="Unassembled WGS sequence"/>
</dbReference>
<organism evidence="1 2">
    <name type="scientific">Lysobacter niastensis</name>
    <dbReference type="NCBI Taxonomy" id="380629"/>
    <lineage>
        <taxon>Bacteria</taxon>
        <taxon>Pseudomonadati</taxon>
        <taxon>Pseudomonadota</taxon>
        <taxon>Gammaproteobacteria</taxon>
        <taxon>Lysobacterales</taxon>
        <taxon>Lysobacteraceae</taxon>
        <taxon>Lysobacter</taxon>
    </lineage>
</organism>
<evidence type="ECO:0000313" key="2">
    <source>
        <dbReference type="Proteomes" id="UP001429984"/>
    </source>
</evidence>
<protein>
    <submittedName>
        <fullName evidence="1">Uncharacterized protein</fullName>
    </submittedName>
</protein>
<accession>A0ABS0B707</accession>
<name>A0ABS0B707_9GAMM</name>
<proteinExistence type="predicted"/>
<dbReference type="RefSeq" id="WP_194929385.1">
    <property type="nucleotide sequence ID" value="NZ_JADLZT010000001.1"/>
</dbReference>
<dbReference type="EMBL" id="JADLZT010000001">
    <property type="protein sequence ID" value="MBF6022799.1"/>
    <property type="molecule type" value="Genomic_DNA"/>
</dbReference>
<sequence length="258" mass="28996">MTSRHPDTCAIVIDNKNQQIIEVRKTVLVNQITRDADRIGRSFDAIHGDDLNKISEQFALCVALLTSGLIKADQEEDELRIACCELLSNALNSLAAATHLVRSGFILQPGIILRSCIESLAVVLHLVQNRSDFESYRNHTFDSTRAITSAKRVFEPFGRIYGMLSKEFTHIGKMHKQVTPIREYSQHDEALTANLQFVAAGVWMCYATCELTFIDTMAKPRYWCEVPTDVPGHSAFSYNPSPSERAWMERFLSIGSAP</sequence>
<evidence type="ECO:0000313" key="1">
    <source>
        <dbReference type="EMBL" id="MBF6022799.1"/>
    </source>
</evidence>